<organism evidence="2 3">
    <name type="scientific">Heterostelium pallidum (strain ATCC 26659 / Pp 5 / PN500)</name>
    <name type="common">Cellular slime mold</name>
    <name type="synonym">Polysphondylium pallidum</name>
    <dbReference type="NCBI Taxonomy" id="670386"/>
    <lineage>
        <taxon>Eukaryota</taxon>
        <taxon>Amoebozoa</taxon>
        <taxon>Evosea</taxon>
        <taxon>Eumycetozoa</taxon>
        <taxon>Dictyostelia</taxon>
        <taxon>Acytosteliales</taxon>
        <taxon>Acytosteliaceae</taxon>
        <taxon>Heterostelium</taxon>
    </lineage>
</organism>
<reference evidence="2 3" key="1">
    <citation type="journal article" date="2011" name="Genome Res.">
        <title>Phylogeny-wide analysis of social amoeba genomes highlights ancient origins for complex intercellular communication.</title>
        <authorList>
            <person name="Heidel A.J."/>
            <person name="Lawal H.M."/>
            <person name="Felder M."/>
            <person name="Schilde C."/>
            <person name="Helps N.R."/>
            <person name="Tunggal B."/>
            <person name="Rivero F."/>
            <person name="John U."/>
            <person name="Schleicher M."/>
            <person name="Eichinger L."/>
            <person name="Platzer M."/>
            <person name="Noegel A.A."/>
            <person name="Schaap P."/>
            <person name="Gloeckner G."/>
        </authorList>
    </citation>
    <scope>NUCLEOTIDE SEQUENCE [LARGE SCALE GENOMIC DNA]</scope>
    <source>
        <strain evidence="3">ATCC 26659 / Pp 5 / PN500</strain>
    </source>
</reference>
<keyword evidence="1" id="KW-1133">Transmembrane helix</keyword>
<feature type="transmembrane region" description="Helical" evidence="1">
    <location>
        <begin position="26"/>
        <end position="45"/>
    </location>
</feature>
<evidence type="ECO:0000313" key="3">
    <source>
        <dbReference type="Proteomes" id="UP000001396"/>
    </source>
</evidence>
<accession>D3BK52</accession>
<evidence type="ECO:0000256" key="1">
    <source>
        <dbReference type="SAM" id="Phobius"/>
    </source>
</evidence>
<evidence type="ECO:0000313" key="2">
    <source>
        <dbReference type="EMBL" id="EFA78282.1"/>
    </source>
</evidence>
<dbReference type="GeneID" id="31364409"/>
<dbReference type="InParanoid" id="D3BK52"/>
<keyword evidence="1" id="KW-0472">Membrane</keyword>
<keyword evidence="3" id="KW-1185">Reference proteome</keyword>
<protein>
    <submittedName>
        <fullName evidence="2">Uncharacterized protein</fullName>
    </submittedName>
</protein>
<dbReference type="AlphaFoldDB" id="D3BK52"/>
<proteinExistence type="predicted"/>
<sequence>MNTVECVLLDQCQDVAIVQNTVIIKITLHFIYFLTVICFNYMCVFHDTTRIIHPFIHIYYTIPYNNNNNDRMTINFIPTLKE</sequence>
<dbReference type="EMBL" id="ADBJ01000038">
    <property type="protein sequence ID" value="EFA78282.1"/>
    <property type="molecule type" value="Genomic_DNA"/>
</dbReference>
<keyword evidence="1" id="KW-0812">Transmembrane</keyword>
<dbReference type="Proteomes" id="UP000001396">
    <property type="component" value="Unassembled WGS sequence"/>
</dbReference>
<gene>
    <name evidence="2" type="ORF">PPL_08933</name>
</gene>
<comment type="caution">
    <text evidence="2">The sequence shown here is derived from an EMBL/GenBank/DDBJ whole genome shotgun (WGS) entry which is preliminary data.</text>
</comment>
<dbReference type="RefSeq" id="XP_020430407.1">
    <property type="nucleotide sequence ID" value="XM_020579732.1"/>
</dbReference>
<name>D3BK52_HETP5</name>